<evidence type="ECO:0008006" key="3">
    <source>
        <dbReference type="Google" id="ProtNLM"/>
    </source>
</evidence>
<proteinExistence type="predicted"/>
<dbReference type="EMBL" id="PDUG01000006">
    <property type="protein sequence ID" value="PIC16955.1"/>
    <property type="molecule type" value="Genomic_DNA"/>
</dbReference>
<gene>
    <name evidence="1" type="primary">Cnig_chr_X.g23370</name>
    <name evidence="1" type="ORF">B9Z55_023370</name>
</gene>
<evidence type="ECO:0000313" key="2">
    <source>
        <dbReference type="Proteomes" id="UP000230233"/>
    </source>
</evidence>
<accession>A0A2G5SP99</accession>
<dbReference type="Proteomes" id="UP000230233">
    <property type="component" value="Chromosome X"/>
</dbReference>
<dbReference type="AlphaFoldDB" id="A0A2G5SP99"/>
<evidence type="ECO:0000313" key="1">
    <source>
        <dbReference type="EMBL" id="PIC16955.1"/>
    </source>
</evidence>
<name>A0A2G5SP99_9PELO</name>
<organism evidence="1 2">
    <name type="scientific">Caenorhabditis nigoni</name>
    <dbReference type="NCBI Taxonomy" id="1611254"/>
    <lineage>
        <taxon>Eukaryota</taxon>
        <taxon>Metazoa</taxon>
        <taxon>Ecdysozoa</taxon>
        <taxon>Nematoda</taxon>
        <taxon>Chromadorea</taxon>
        <taxon>Rhabditida</taxon>
        <taxon>Rhabditina</taxon>
        <taxon>Rhabditomorpha</taxon>
        <taxon>Rhabditoidea</taxon>
        <taxon>Rhabditidae</taxon>
        <taxon>Peloderinae</taxon>
        <taxon>Caenorhabditis</taxon>
    </lineage>
</organism>
<reference evidence="2" key="1">
    <citation type="submission" date="2017-10" db="EMBL/GenBank/DDBJ databases">
        <title>Rapid genome shrinkage in a self-fertile nematode reveals novel sperm competition proteins.</title>
        <authorList>
            <person name="Yin D."/>
            <person name="Schwarz E.M."/>
            <person name="Thomas C.G."/>
            <person name="Felde R.L."/>
            <person name="Korf I.F."/>
            <person name="Cutter A.D."/>
            <person name="Schartner C.M."/>
            <person name="Ralston E.J."/>
            <person name="Meyer B.J."/>
            <person name="Haag E.S."/>
        </authorList>
    </citation>
    <scope>NUCLEOTIDE SEQUENCE [LARGE SCALE GENOMIC DNA]</scope>
    <source>
        <strain evidence="2">JU1422</strain>
    </source>
</reference>
<comment type="caution">
    <text evidence="1">The sequence shown here is derived from an EMBL/GenBank/DDBJ whole genome shotgun (WGS) entry which is preliminary data.</text>
</comment>
<sequence>MEIFFKDPLFSDYQNVESKEKLHWSSRKIEEWFRRQLKKKNQFATAMEKIFQKHQFLEEPNEALESESGGAWKRISSWMKNKRKNVLESFLKKDITVNEMPTEIATCVRLHEKYDEPITRRCNSLHRQKKNMSETSMQRNRKTISLITRRKVSQ</sequence>
<keyword evidence="2" id="KW-1185">Reference proteome</keyword>
<protein>
    <recommendedName>
        <fullName evidence="3">Homeobox domain-containing protein</fullName>
    </recommendedName>
</protein>